<dbReference type="Pfam" id="PF04464">
    <property type="entry name" value="Glyphos_transf"/>
    <property type="match status" value="1"/>
</dbReference>
<sequence>MRKVGFACTTIFHYIHYKHIANELESRGYVVEYIIFTPKLSDRYNRIFCYFKEHSIKFSDFEDIFLAEQFDVILAPYYLAGFQLLDKNILKVRLMYGYAKDSWNYAEWNKGFDLVLAYGPYASKKLNQFTEVKNIGHPRFKDKYKENVVDISGKIFTREGDKPILLYCPTWSDLSSLEKFMEKKEIFLEDFTLLIKLHHGNSSSDLFNLSKAQNIYYFNETTDLFDLLYLCDVILSDYSGSIFDAMLLRKPIVLLDSYDKDIKDSGYLNISEMKNVAVYSQSHRDENNTSLDIKVRGVLPHARKISDVIELIKNYSSGKDLPYEGLVKELYSYQDNNAPIRAANAIDELIENKKNYRKYGDDSFYLLNTIKINCFLNANNDQQIAIWGAGEMGQILYAWLKKQWKIDCFFDMDVTKQGKKINGISVKKIDLSKKILITVAKYEIEIKDYLIKEGKREGIDFISVFNRGEC</sequence>
<dbReference type="Proteomes" id="UP000001401">
    <property type="component" value="Chromosome"/>
</dbReference>
<dbReference type="KEGG" id="bco:Bcell_3611"/>
<dbReference type="AlphaFoldDB" id="E6TS83"/>
<dbReference type="RefSeq" id="WP_013490183.1">
    <property type="nucleotide sequence ID" value="NC_014829.1"/>
</dbReference>
<dbReference type="STRING" id="649639.Bcell_3611"/>
<reference evidence="1" key="1">
    <citation type="submission" date="2010-12" db="EMBL/GenBank/DDBJ databases">
        <title>Complete sequence of Bacillus cellulosilyticus DSM 2522.</title>
        <authorList>
            <consortium name="US DOE Joint Genome Institute"/>
            <person name="Lucas S."/>
            <person name="Copeland A."/>
            <person name="Lapidus A."/>
            <person name="Cheng J.-F."/>
            <person name="Bruce D."/>
            <person name="Goodwin L."/>
            <person name="Pitluck S."/>
            <person name="Chertkov O."/>
            <person name="Detter J.C."/>
            <person name="Han C."/>
            <person name="Tapia R."/>
            <person name="Land M."/>
            <person name="Hauser L."/>
            <person name="Jeffries C."/>
            <person name="Kyrpides N."/>
            <person name="Ivanova N."/>
            <person name="Mikhailova N."/>
            <person name="Brumm P."/>
            <person name="Mead D."/>
            <person name="Woyke T."/>
        </authorList>
    </citation>
    <scope>NUCLEOTIDE SEQUENCE [LARGE SCALE GENOMIC DNA]</scope>
    <source>
        <strain evidence="1">DSM 2522</strain>
    </source>
</reference>
<keyword evidence="2" id="KW-1185">Reference proteome</keyword>
<dbReference type="HOGENOM" id="CLU_580949_0_0_9"/>
<dbReference type="InterPro" id="IPR043148">
    <property type="entry name" value="TagF_C"/>
</dbReference>
<dbReference type="EMBL" id="CP002394">
    <property type="protein sequence ID" value="ADU31852.1"/>
    <property type="molecule type" value="Genomic_DNA"/>
</dbReference>
<dbReference type="Gene3D" id="3.40.50.720">
    <property type="entry name" value="NAD(P)-binding Rossmann-like Domain"/>
    <property type="match status" value="1"/>
</dbReference>
<dbReference type="PANTHER" id="PTHR37316">
    <property type="entry name" value="TEICHOIC ACID GLYCEROL-PHOSPHATE PRIMASE"/>
    <property type="match status" value="1"/>
</dbReference>
<proteinExistence type="predicted"/>
<keyword evidence="1" id="KW-0808">Transferase</keyword>
<dbReference type="InterPro" id="IPR007554">
    <property type="entry name" value="Glycerophosphate_synth"/>
</dbReference>
<protein>
    <submittedName>
        <fullName evidence="1">CDP-glycerol:poly(Glycerophosphate) glycerophosphotransferase</fullName>
    </submittedName>
</protein>
<evidence type="ECO:0000313" key="1">
    <source>
        <dbReference type="EMBL" id="ADU31852.1"/>
    </source>
</evidence>
<dbReference type="GO" id="GO:0047355">
    <property type="term" value="F:CDP-glycerol glycerophosphotransferase activity"/>
    <property type="evidence" value="ECO:0007669"/>
    <property type="project" value="InterPro"/>
</dbReference>
<dbReference type="Gene3D" id="3.40.50.12580">
    <property type="match status" value="1"/>
</dbReference>
<dbReference type="PANTHER" id="PTHR37316:SF3">
    <property type="entry name" value="TEICHOIC ACID GLYCEROL-PHOSPHATE TRANSFERASE"/>
    <property type="match status" value="1"/>
</dbReference>
<organism evidence="1 2">
    <name type="scientific">Evansella cellulosilytica (strain ATCC 21833 / DSM 2522 / FERM P-1141 / JCM 9156 / N-4)</name>
    <name type="common">Bacillus cellulosilyticus</name>
    <dbReference type="NCBI Taxonomy" id="649639"/>
    <lineage>
        <taxon>Bacteria</taxon>
        <taxon>Bacillati</taxon>
        <taxon>Bacillota</taxon>
        <taxon>Bacilli</taxon>
        <taxon>Bacillales</taxon>
        <taxon>Bacillaceae</taxon>
        <taxon>Evansella</taxon>
    </lineage>
</organism>
<dbReference type="OrthoDB" id="9815923at2"/>
<dbReference type="InterPro" id="IPR051612">
    <property type="entry name" value="Teichoic_Acid_Biosynth"/>
</dbReference>
<dbReference type="SUPFAM" id="SSF53756">
    <property type="entry name" value="UDP-Glycosyltransferase/glycogen phosphorylase"/>
    <property type="match status" value="1"/>
</dbReference>
<evidence type="ECO:0000313" key="2">
    <source>
        <dbReference type="Proteomes" id="UP000001401"/>
    </source>
</evidence>
<dbReference type="eggNOG" id="COG1887">
    <property type="taxonomic scope" value="Bacteria"/>
</dbReference>
<gene>
    <name evidence="1" type="ordered locus">Bcell_3611</name>
</gene>
<dbReference type="GO" id="GO:0016020">
    <property type="term" value="C:membrane"/>
    <property type="evidence" value="ECO:0007669"/>
    <property type="project" value="InterPro"/>
</dbReference>
<accession>E6TS83</accession>
<name>E6TS83_EVAC2</name>